<dbReference type="InterPro" id="IPR017937">
    <property type="entry name" value="Thioredoxin_CS"/>
</dbReference>
<dbReference type="OrthoDB" id="72053at2759"/>
<dbReference type="InterPro" id="IPR052250">
    <property type="entry name" value="PDI_TMX3"/>
</dbReference>
<dbReference type="Gene3D" id="3.40.30.10">
    <property type="entry name" value="Glutaredoxin"/>
    <property type="match status" value="2"/>
</dbReference>
<reference evidence="11" key="1">
    <citation type="journal article" date="2020" name="Stud. Mycol.">
        <title>101 Dothideomycetes genomes: A test case for predicting lifestyles and emergence of pathogens.</title>
        <authorList>
            <person name="Haridas S."/>
            <person name="Albert R."/>
            <person name="Binder M."/>
            <person name="Bloem J."/>
            <person name="LaButti K."/>
            <person name="Salamov A."/>
            <person name="Andreopoulos B."/>
            <person name="Baker S."/>
            <person name="Barry K."/>
            <person name="Bills G."/>
            <person name="Bluhm B."/>
            <person name="Cannon C."/>
            <person name="Castanera R."/>
            <person name="Culley D."/>
            <person name="Daum C."/>
            <person name="Ezra D."/>
            <person name="Gonzalez J."/>
            <person name="Henrissat B."/>
            <person name="Kuo A."/>
            <person name="Liang C."/>
            <person name="Lipzen A."/>
            <person name="Lutzoni F."/>
            <person name="Magnuson J."/>
            <person name="Mondo S."/>
            <person name="Nolan M."/>
            <person name="Ohm R."/>
            <person name="Pangilinan J."/>
            <person name="Park H.-J."/>
            <person name="Ramirez L."/>
            <person name="Alfaro M."/>
            <person name="Sun H."/>
            <person name="Tritt A."/>
            <person name="Yoshinaga Y."/>
            <person name="Zwiers L.-H."/>
            <person name="Turgeon B."/>
            <person name="Goodwin S."/>
            <person name="Spatafora J."/>
            <person name="Crous P."/>
            <person name="Grigoriev I."/>
        </authorList>
    </citation>
    <scope>NUCLEOTIDE SEQUENCE [LARGE SCALE GENOMIC DNA]</scope>
    <source>
        <strain evidence="11">CBS 304.66</strain>
    </source>
</reference>
<name>A0A9P4K3M8_9PLEO</name>
<evidence type="ECO:0000313" key="10">
    <source>
        <dbReference type="EMBL" id="KAF2261511.1"/>
    </source>
</evidence>
<comment type="subcellular location">
    <subcellularLocation>
        <location evidence="1">Endoplasmic reticulum membrane</location>
        <topology evidence="1">Single-pass membrane protein</topology>
    </subcellularLocation>
</comment>
<dbReference type="AlphaFoldDB" id="A0A9P4K3M8"/>
<keyword evidence="8" id="KW-0732">Signal</keyword>
<dbReference type="PROSITE" id="PS51352">
    <property type="entry name" value="THIOREDOXIN_2"/>
    <property type="match status" value="2"/>
</dbReference>
<feature type="compositionally biased region" description="Low complexity" evidence="6">
    <location>
        <begin position="217"/>
        <end position="229"/>
    </location>
</feature>
<dbReference type="PANTHER" id="PTHR46426">
    <property type="entry name" value="PROTEIN DISULFIDE-ISOMERASE TMX3"/>
    <property type="match status" value="1"/>
</dbReference>
<dbReference type="GO" id="GO:0005789">
    <property type="term" value="C:endoplasmic reticulum membrane"/>
    <property type="evidence" value="ECO:0007669"/>
    <property type="project" value="UniProtKB-SubCell"/>
</dbReference>
<accession>A0A9P4K3M8</accession>
<dbReference type="InterPro" id="IPR013766">
    <property type="entry name" value="Thioredoxin_domain"/>
</dbReference>
<evidence type="ECO:0000256" key="3">
    <source>
        <dbReference type="ARBA" id="ARBA00022989"/>
    </source>
</evidence>
<evidence type="ECO:0000256" key="8">
    <source>
        <dbReference type="SAM" id="SignalP"/>
    </source>
</evidence>
<evidence type="ECO:0000256" key="7">
    <source>
        <dbReference type="SAM" id="Phobius"/>
    </source>
</evidence>
<dbReference type="Proteomes" id="UP000800093">
    <property type="component" value="Unassembled WGS sequence"/>
</dbReference>
<feature type="domain" description="Thioredoxin" evidence="9">
    <location>
        <begin position="214"/>
        <end position="354"/>
    </location>
</feature>
<keyword evidence="2 7" id="KW-0812">Transmembrane</keyword>
<evidence type="ECO:0000256" key="5">
    <source>
        <dbReference type="ARBA" id="ARBA00045246"/>
    </source>
</evidence>
<sequence length="716" mass="81388">MRSLLYSLLSLATVATTFAAEVPAETSASKSKDEASELKPDTIFNGVTVPAMRELEGDSLDQDISHGNWVVEFFSPYCGHCKRFAPTLQTLYEFYYTSKPIATKQENDEDSLNSFTRYYDFKFAKINCVAYSDACTAKGVTSYPTVVYFKDGKEVKKEIGDNDLAYMSKWMEEILESIRPGTRTKGGPKLPKVGAHSVETGPETQDEAKEKEEAVLSTTSPSSTEPAEPSWVEIARVTATPNPIGVSEQLTAEKFQKLVTNTLDPWFVKFYAPWCHHCQALQPNWAQMAREMKGKLNIGEVNCDVEKRLCKDAHVQGYPTLLFFRGGERVEYNGLRGIGDLLDFAEKSVDTASGVPDVDLESFKKLEETEEVIFVYLYDHATTTEDFQALERLTLSMIGHAKLVKTKDPKMSERFKISTWPRLAVSRDGKPSYYPPIAPKDMRDSRKILSWMKSVWLPIVPELTSSNAREIMDGKIVVLAILSRERRQQFDDARRELKNAALEWIDKQIHQFQLERQELRDAKELRIEEAEDRNDQRALRAAKGIRINTDELERKQVGFAWVDGVFWERWIRTTYGIDVKDGEKVIINDEDVGFLLPLKNCNSRLIIMQNHRYWDTTITGEPIRPSRTYILETISKVISNPPKIPSKSSTGTIESFFRNTRQFIGHHPWLSLGMAIGFVLAALLGRSRMRRRTVGYFHLEGKESLLGGMNGVGKKD</sequence>
<feature type="signal peptide" evidence="8">
    <location>
        <begin position="1"/>
        <end position="19"/>
    </location>
</feature>
<evidence type="ECO:0000256" key="6">
    <source>
        <dbReference type="SAM" id="MobiDB-lite"/>
    </source>
</evidence>
<keyword evidence="11" id="KW-1185">Reference proteome</keyword>
<evidence type="ECO:0000259" key="9">
    <source>
        <dbReference type="PROSITE" id="PS51352"/>
    </source>
</evidence>
<dbReference type="EMBL" id="ML986656">
    <property type="protein sequence ID" value="KAF2261511.1"/>
    <property type="molecule type" value="Genomic_DNA"/>
</dbReference>
<dbReference type="CDD" id="cd02961">
    <property type="entry name" value="PDI_a_family"/>
    <property type="match status" value="2"/>
</dbReference>
<proteinExistence type="predicted"/>
<dbReference type="Pfam" id="PF00085">
    <property type="entry name" value="Thioredoxin"/>
    <property type="match status" value="2"/>
</dbReference>
<evidence type="ECO:0000313" key="11">
    <source>
        <dbReference type="Proteomes" id="UP000800093"/>
    </source>
</evidence>
<dbReference type="InterPro" id="IPR036249">
    <property type="entry name" value="Thioredoxin-like_sf"/>
</dbReference>
<keyword evidence="3 7" id="KW-1133">Transmembrane helix</keyword>
<dbReference type="SUPFAM" id="SSF52833">
    <property type="entry name" value="Thioredoxin-like"/>
    <property type="match status" value="3"/>
</dbReference>
<gene>
    <name evidence="10" type="ORF">CC78DRAFT_348938</name>
</gene>
<feature type="chain" id="PRO_5040385637" evidence="8">
    <location>
        <begin position="20"/>
        <end position="716"/>
    </location>
</feature>
<dbReference type="PROSITE" id="PS00194">
    <property type="entry name" value="THIOREDOXIN_1"/>
    <property type="match status" value="1"/>
</dbReference>
<feature type="region of interest" description="Disordered" evidence="6">
    <location>
        <begin position="180"/>
        <end position="229"/>
    </location>
</feature>
<evidence type="ECO:0000256" key="2">
    <source>
        <dbReference type="ARBA" id="ARBA00022692"/>
    </source>
</evidence>
<organism evidence="10 11">
    <name type="scientific">Lojkania enalia</name>
    <dbReference type="NCBI Taxonomy" id="147567"/>
    <lineage>
        <taxon>Eukaryota</taxon>
        <taxon>Fungi</taxon>
        <taxon>Dikarya</taxon>
        <taxon>Ascomycota</taxon>
        <taxon>Pezizomycotina</taxon>
        <taxon>Dothideomycetes</taxon>
        <taxon>Pleosporomycetidae</taxon>
        <taxon>Pleosporales</taxon>
        <taxon>Pleosporales incertae sedis</taxon>
        <taxon>Lojkania</taxon>
    </lineage>
</organism>
<comment type="caution">
    <text evidence="10">The sequence shown here is derived from an EMBL/GenBank/DDBJ whole genome shotgun (WGS) entry which is preliminary data.</text>
</comment>
<evidence type="ECO:0000256" key="4">
    <source>
        <dbReference type="ARBA" id="ARBA00023136"/>
    </source>
</evidence>
<evidence type="ECO:0000256" key="1">
    <source>
        <dbReference type="ARBA" id="ARBA00004389"/>
    </source>
</evidence>
<feature type="domain" description="Thioredoxin" evidence="9">
    <location>
        <begin position="29"/>
        <end position="176"/>
    </location>
</feature>
<feature type="transmembrane region" description="Helical" evidence="7">
    <location>
        <begin position="668"/>
        <end position="685"/>
    </location>
</feature>
<keyword evidence="4 7" id="KW-0472">Membrane</keyword>
<dbReference type="PANTHER" id="PTHR46426:SF1">
    <property type="entry name" value="PROTEIN DISULFIDE-ISOMERASE TMX3"/>
    <property type="match status" value="1"/>
</dbReference>
<protein>
    <submittedName>
        <fullName evidence="10">Thioredoxin-like protein</fullName>
    </submittedName>
</protein>
<comment type="function">
    <text evidence="5">Probable disulfide isomerase, which participates in the folding of proteins containing disulfide bonds. May act as a dithiol oxidase. Acts as a regulator of endoplasmic reticulum-mitochondria contact sites via its ability to regulate redox signals.</text>
</comment>